<feature type="transmembrane region" description="Helical" evidence="21">
    <location>
        <begin position="21"/>
        <end position="41"/>
    </location>
</feature>
<dbReference type="GeneID" id="106050394"/>
<evidence type="ECO:0000256" key="1">
    <source>
        <dbReference type="ARBA" id="ARBA00004323"/>
    </source>
</evidence>
<proteinExistence type="inferred from homology"/>
<protein>
    <recommendedName>
        <fullName evidence="6">protein xylosyltransferase</fullName>
        <ecNumber evidence="6">2.4.2.26</ecNumber>
    </recommendedName>
    <alternativeName>
        <fullName evidence="18">Peptide O-xylosyltransferase</fullName>
    </alternativeName>
</protein>
<dbReference type="GO" id="GO:0015012">
    <property type="term" value="P:heparan sulfate proteoglycan biosynthetic process"/>
    <property type="evidence" value="ECO:0007669"/>
    <property type="project" value="TreeGrafter"/>
</dbReference>
<dbReference type="OMA" id="RECFCGF"/>
<dbReference type="InterPro" id="IPR002889">
    <property type="entry name" value="WSC_carb-bd"/>
</dbReference>
<evidence type="ECO:0000256" key="18">
    <source>
        <dbReference type="ARBA" id="ARBA00042865"/>
    </source>
</evidence>
<dbReference type="Pfam" id="PF12529">
    <property type="entry name" value="Xylo_C"/>
    <property type="match status" value="1"/>
</dbReference>
<evidence type="ECO:0000313" key="24">
    <source>
        <dbReference type="RefSeq" id="XP_055877072.1"/>
    </source>
</evidence>
<dbReference type="EC" id="2.4.2.26" evidence="6"/>
<evidence type="ECO:0000256" key="14">
    <source>
        <dbReference type="ARBA" id="ARBA00023034"/>
    </source>
</evidence>
<dbReference type="PANTHER" id="PTHR46025:SF3">
    <property type="entry name" value="XYLOSYLTRANSFERASE OXT"/>
    <property type="match status" value="1"/>
</dbReference>
<dbReference type="RefSeq" id="XP_055877072.1">
    <property type="nucleotide sequence ID" value="XM_056021097.1"/>
</dbReference>
<dbReference type="GO" id="GO:0030158">
    <property type="term" value="F:protein xylosyltransferase activity"/>
    <property type="evidence" value="ECO:0007669"/>
    <property type="project" value="UniProtKB-EC"/>
</dbReference>
<dbReference type="InterPro" id="IPR003406">
    <property type="entry name" value="Glyco_trans_14"/>
</dbReference>
<evidence type="ECO:0000256" key="9">
    <source>
        <dbReference type="ARBA" id="ARBA00022692"/>
    </source>
</evidence>
<dbReference type="InterPro" id="IPR024448">
    <property type="entry name" value="XylT_C"/>
</dbReference>
<evidence type="ECO:0000256" key="7">
    <source>
        <dbReference type="ARBA" id="ARBA00022676"/>
    </source>
</evidence>
<gene>
    <name evidence="24" type="primary">LOC106050394</name>
</gene>
<organism evidence="23 24">
    <name type="scientific">Biomphalaria glabrata</name>
    <name type="common">Bloodfluke planorb</name>
    <name type="synonym">Freshwater snail</name>
    <dbReference type="NCBI Taxonomy" id="6526"/>
    <lineage>
        <taxon>Eukaryota</taxon>
        <taxon>Metazoa</taxon>
        <taxon>Spiralia</taxon>
        <taxon>Lophotrochozoa</taxon>
        <taxon>Mollusca</taxon>
        <taxon>Gastropoda</taxon>
        <taxon>Heterobranchia</taxon>
        <taxon>Euthyneura</taxon>
        <taxon>Panpulmonata</taxon>
        <taxon>Hygrophila</taxon>
        <taxon>Lymnaeoidea</taxon>
        <taxon>Planorbidae</taxon>
        <taxon>Biomphalaria</taxon>
    </lineage>
</organism>
<evidence type="ECO:0000256" key="17">
    <source>
        <dbReference type="ARBA" id="ARBA00023180"/>
    </source>
</evidence>
<keyword evidence="13 21" id="KW-1133">Transmembrane helix</keyword>
<evidence type="ECO:0000256" key="3">
    <source>
        <dbReference type="ARBA" id="ARBA00004840"/>
    </source>
</evidence>
<accession>A0A9W2ZQ19</accession>
<dbReference type="GO" id="GO:0000139">
    <property type="term" value="C:Golgi membrane"/>
    <property type="evidence" value="ECO:0007669"/>
    <property type="project" value="UniProtKB-SubCell"/>
</dbReference>
<evidence type="ECO:0000256" key="19">
    <source>
        <dbReference type="ARBA" id="ARBA00047847"/>
    </source>
</evidence>
<evidence type="ECO:0000256" key="6">
    <source>
        <dbReference type="ARBA" id="ARBA00011972"/>
    </source>
</evidence>
<dbReference type="Pfam" id="PF02485">
    <property type="entry name" value="Branch"/>
    <property type="match status" value="1"/>
</dbReference>
<comment type="pathway">
    <text evidence="3">Glycan metabolism; chondroitin sulfate biosynthesis.</text>
</comment>
<evidence type="ECO:0000256" key="16">
    <source>
        <dbReference type="ARBA" id="ARBA00023157"/>
    </source>
</evidence>
<evidence type="ECO:0000256" key="12">
    <source>
        <dbReference type="ARBA" id="ARBA00022968"/>
    </source>
</evidence>
<feature type="region of interest" description="Disordered" evidence="20">
    <location>
        <begin position="65"/>
        <end position="92"/>
    </location>
</feature>
<evidence type="ECO:0000256" key="4">
    <source>
        <dbReference type="ARBA" id="ARBA00005093"/>
    </source>
</evidence>
<dbReference type="InterPro" id="IPR043538">
    <property type="entry name" value="XYLT"/>
</dbReference>
<dbReference type="PROSITE" id="PS51212">
    <property type="entry name" value="WSC"/>
    <property type="match status" value="1"/>
</dbReference>
<sequence>MAAPRSDRVDSSRRLCARYRKFFIAAGVTLGLQILLCHYFLNLSQRSEDINFIISGDNSVKKISTTKNRGTQDSPISDKLISTNGGKGPPRMRKLYTRASTTSLNNDDSLLPNVLPKEPANKAVQNQNNETKFQEVPGSDSPAAGDSPLTNIDVPQDHAFSKAPLEWRQHDQAAAEGNNEEQQKKPEPSLAQFSPACDVSAKDVASAIKRAKTVQCKQEIADVFCQQQNGTLYTINLPNYCPNKGQDAGHYYGCYRDSSSSRDLDGGMTELSDNTPQACIDHCYRSAQKYAGLQYGKECWCGSSYGKHSDKLDEAHCFTKCPGDASQTCGAYLANKVYGTGVQEVIRQDAPLEYAPVEPDIPRVKIVFVLTVNGRAVRQVNRLLRLIYSPSHYYYIHVDKRQEYLFRELLPLEDRFTNVHLTRQRFSTIWGGASLLQAHLSFLTELFEDKKNWTWDYYINLSESDYPVKPVSDLVEYLTAYKGFNFLRSFGKNVPRFIKKQGIDQTFHECEDHLWRVAPRPLPSGVIFDGGSDWIGLFREFARYALNSKDKLVTGLKQYYKYSLLPVESFFHMVLQNSLFCSQSVDNNLHLTNWRRKQGCKCQYKHIVDWCGCSPNNIKISDMERLLHYDKKPMFFARKFEAIVDQEVINSVDVTFHGYLYSGVQSLSNYWQNVYHHLDKNTKVKDAALTIYSSVERIASSLLDKTMTSCALKPFKLLETTVFNEADHFHGLLVLFSAQLQSTGQVVTLEVHAEPQHYYSVVDNKGKAARLQSLEVGTDFDVKELIFRNDGNLIGPFDEITLRHAWLPGTEFSVSIAWVDPTNEIAASYDVHIPSVYHVGNQKPFLNKPLRPGMWKSCVMIDLKLVACTQFLVTPLTFYNNRPISSSEAHRAHQGPNGLYTSTDFSEFKPNLNLNDDPKLISEANINSRKTGPELEQWVDMLAKFFWVVQNTCVTELVSACPMLVPCQNVSWSSRSPDLKSDTRYIGAKIPVVS</sequence>
<keyword evidence="23" id="KW-1185">Reference proteome</keyword>
<feature type="compositionally biased region" description="Polar residues" evidence="20">
    <location>
        <begin position="65"/>
        <end position="84"/>
    </location>
</feature>
<evidence type="ECO:0000256" key="8">
    <source>
        <dbReference type="ARBA" id="ARBA00022679"/>
    </source>
</evidence>
<keyword evidence="17" id="KW-0325">Glycoprotein</keyword>
<dbReference type="GO" id="GO:0005789">
    <property type="term" value="C:endoplasmic reticulum membrane"/>
    <property type="evidence" value="ECO:0007669"/>
    <property type="project" value="UniProtKB-SubCell"/>
</dbReference>
<evidence type="ECO:0000256" key="2">
    <source>
        <dbReference type="ARBA" id="ARBA00004648"/>
    </source>
</evidence>
<dbReference type="OrthoDB" id="2019572at2759"/>
<evidence type="ECO:0000256" key="20">
    <source>
        <dbReference type="SAM" id="MobiDB-lite"/>
    </source>
</evidence>
<evidence type="ECO:0000256" key="15">
    <source>
        <dbReference type="ARBA" id="ARBA00023136"/>
    </source>
</evidence>
<dbReference type="Proteomes" id="UP001165740">
    <property type="component" value="Chromosome 2"/>
</dbReference>
<dbReference type="Pfam" id="PF01822">
    <property type="entry name" value="WSC"/>
    <property type="match status" value="1"/>
</dbReference>
<keyword evidence="15 21" id="KW-0472">Membrane</keyword>
<dbReference type="PANTHER" id="PTHR46025">
    <property type="entry name" value="XYLOSYLTRANSFERASE OXT"/>
    <property type="match status" value="1"/>
</dbReference>
<evidence type="ECO:0000313" key="23">
    <source>
        <dbReference type="Proteomes" id="UP001165740"/>
    </source>
</evidence>
<dbReference type="GO" id="GO:0050650">
    <property type="term" value="P:chondroitin sulfate proteoglycan biosynthetic process"/>
    <property type="evidence" value="ECO:0007669"/>
    <property type="project" value="TreeGrafter"/>
</dbReference>
<comment type="pathway">
    <text evidence="4">Glycan metabolism; heparan sulfate biosynthesis.</text>
</comment>
<feature type="domain" description="WSC" evidence="22">
    <location>
        <begin position="248"/>
        <end position="341"/>
    </location>
</feature>
<keyword evidence="8" id="KW-0808">Transferase</keyword>
<keyword evidence="11" id="KW-0256">Endoplasmic reticulum</keyword>
<keyword evidence="7" id="KW-0328">Glycosyltransferase</keyword>
<dbReference type="AlphaFoldDB" id="A0A9W2ZQ19"/>
<feature type="region of interest" description="Disordered" evidence="20">
    <location>
        <begin position="132"/>
        <end position="155"/>
    </location>
</feature>
<reference evidence="24" key="1">
    <citation type="submission" date="2025-08" db="UniProtKB">
        <authorList>
            <consortium name="RefSeq"/>
        </authorList>
    </citation>
    <scope>IDENTIFICATION</scope>
</reference>
<evidence type="ECO:0000256" key="11">
    <source>
        <dbReference type="ARBA" id="ARBA00022824"/>
    </source>
</evidence>
<keyword evidence="16" id="KW-1015">Disulfide bond</keyword>
<dbReference type="SMART" id="SM00321">
    <property type="entry name" value="WSC"/>
    <property type="match status" value="1"/>
</dbReference>
<evidence type="ECO:0000256" key="13">
    <source>
        <dbReference type="ARBA" id="ARBA00022989"/>
    </source>
</evidence>
<keyword evidence="9 21" id="KW-0812">Transmembrane</keyword>
<name>A0A9W2ZQ19_BIOGL</name>
<comment type="catalytic activity">
    <reaction evidence="19">
        <text>UDP-alpha-D-xylose + L-seryl-[protein] = 3-O-(beta-D-xylosyl)-L-seryl-[protein] + UDP + H(+)</text>
        <dbReference type="Rhea" id="RHEA:50192"/>
        <dbReference type="Rhea" id="RHEA-COMP:9863"/>
        <dbReference type="Rhea" id="RHEA-COMP:12567"/>
        <dbReference type="ChEBI" id="CHEBI:15378"/>
        <dbReference type="ChEBI" id="CHEBI:29999"/>
        <dbReference type="ChEBI" id="CHEBI:57632"/>
        <dbReference type="ChEBI" id="CHEBI:58223"/>
        <dbReference type="ChEBI" id="CHEBI:132085"/>
        <dbReference type="EC" id="2.4.2.26"/>
    </reaction>
</comment>
<evidence type="ECO:0000256" key="5">
    <source>
        <dbReference type="ARBA" id="ARBA00010195"/>
    </source>
</evidence>
<feature type="region of interest" description="Disordered" evidence="20">
    <location>
        <begin position="171"/>
        <end position="194"/>
    </location>
</feature>
<keyword evidence="14" id="KW-0333">Golgi apparatus</keyword>
<keyword evidence="10" id="KW-0479">Metal-binding</keyword>
<evidence type="ECO:0000256" key="10">
    <source>
        <dbReference type="ARBA" id="ARBA00022723"/>
    </source>
</evidence>
<dbReference type="GO" id="GO:0046872">
    <property type="term" value="F:metal ion binding"/>
    <property type="evidence" value="ECO:0007669"/>
    <property type="project" value="UniProtKB-KW"/>
</dbReference>
<comment type="similarity">
    <text evidence="5">Belongs to the glycosyltransferase 14 family. XylT subfamily.</text>
</comment>
<evidence type="ECO:0000259" key="22">
    <source>
        <dbReference type="PROSITE" id="PS51212"/>
    </source>
</evidence>
<evidence type="ECO:0000256" key="21">
    <source>
        <dbReference type="SAM" id="Phobius"/>
    </source>
</evidence>
<comment type="subcellular location">
    <subcellularLocation>
        <location evidence="2">Endoplasmic reticulum membrane</location>
        <topology evidence="2">Single-pass type II membrane protein</topology>
    </subcellularLocation>
    <subcellularLocation>
        <location evidence="1">Golgi apparatus membrane</location>
        <topology evidence="1">Single-pass type II membrane protein</topology>
    </subcellularLocation>
</comment>
<keyword evidence="12" id="KW-0735">Signal-anchor</keyword>